<proteinExistence type="predicted"/>
<protein>
    <submittedName>
        <fullName evidence="1">Uncharacterized protein</fullName>
    </submittedName>
</protein>
<accession>A0ACD3BES3</accession>
<organism evidence="1 2">
    <name type="scientific">Pluteus cervinus</name>
    <dbReference type="NCBI Taxonomy" id="181527"/>
    <lineage>
        <taxon>Eukaryota</taxon>
        <taxon>Fungi</taxon>
        <taxon>Dikarya</taxon>
        <taxon>Basidiomycota</taxon>
        <taxon>Agaricomycotina</taxon>
        <taxon>Agaricomycetes</taxon>
        <taxon>Agaricomycetidae</taxon>
        <taxon>Agaricales</taxon>
        <taxon>Pluteineae</taxon>
        <taxon>Pluteaceae</taxon>
        <taxon>Pluteus</taxon>
    </lineage>
</organism>
<dbReference type="EMBL" id="ML208260">
    <property type="protein sequence ID" value="TFK76311.1"/>
    <property type="molecule type" value="Genomic_DNA"/>
</dbReference>
<gene>
    <name evidence="1" type="ORF">BDN72DRAFT_229024</name>
</gene>
<evidence type="ECO:0000313" key="2">
    <source>
        <dbReference type="Proteomes" id="UP000308600"/>
    </source>
</evidence>
<reference evidence="1 2" key="1">
    <citation type="journal article" date="2019" name="Nat. Ecol. Evol.">
        <title>Megaphylogeny resolves global patterns of mushroom evolution.</title>
        <authorList>
            <person name="Varga T."/>
            <person name="Krizsan K."/>
            <person name="Foldi C."/>
            <person name="Dima B."/>
            <person name="Sanchez-Garcia M."/>
            <person name="Sanchez-Ramirez S."/>
            <person name="Szollosi G.J."/>
            <person name="Szarkandi J.G."/>
            <person name="Papp V."/>
            <person name="Albert L."/>
            <person name="Andreopoulos W."/>
            <person name="Angelini C."/>
            <person name="Antonin V."/>
            <person name="Barry K.W."/>
            <person name="Bougher N.L."/>
            <person name="Buchanan P."/>
            <person name="Buyck B."/>
            <person name="Bense V."/>
            <person name="Catcheside P."/>
            <person name="Chovatia M."/>
            <person name="Cooper J."/>
            <person name="Damon W."/>
            <person name="Desjardin D."/>
            <person name="Finy P."/>
            <person name="Geml J."/>
            <person name="Haridas S."/>
            <person name="Hughes K."/>
            <person name="Justo A."/>
            <person name="Karasinski D."/>
            <person name="Kautmanova I."/>
            <person name="Kiss B."/>
            <person name="Kocsube S."/>
            <person name="Kotiranta H."/>
            <person name="LaButti K.M."/>
            <person name="Lechner B.E."/>
            <person name="Liimatainen K."/>
            <person name="Lipzen A."/>
            <person name="Lukacs Z."/>
            <person name="Mihaltcheva S."/>
            <person name="Morgado L.N."/>
            <person name="Niskanen T."/>
            <person name="Noordeloos M.E."/>
            <person name="Ohm R.A."/>
            <person name="Ortiz-Santana B."/>
            <person name="Ovrebo C."/>
            <person name="Racz N."/>
            <person name="Riley R."/>
            <person name="Savchenko A."/>
            <person name="Shiryaev A."/>
            <person name="Soop K."/>
            <person name="Spirin V."/>
            <person name="Szebenyi C."/>
            <person name="Tomsovsky M."/>
            <person name="Tulloss R.E."/>
            <person name="Uehling J."/>
            <person name="Grigoriev I.V."/>
            <person name="Vagvolgyi C."/>
            <person name="Papp T."/>
            <person name="Martin F.M."/>
            <person name="Miettinen O."/>
            <person name="Hibbett D.S."/>
            <person name="Nagy L.G."/>
        </authorList>
    </citation>
    <scope>NUCLEOTIDE SEQUENCE [LARGE SCALE GENOMIC DNA]</scope>
    <source>
        <strain evidence="1 2">NL-1719</strain>
    </source>
</reference>
<name>A0ACD3BES3_9AGAR</name>
<dbReference type="Proteomes" id="UP000308600">
    <property type="component" value="Unassembled WGS sequence"/>
</dbReference>
<sequence length="244" mass="27657">MSTAPATTEYDFWSFVACSRCHLPYQLPMGAATVPFWLTECGHVVCNNHLNVDQSCARCGAQDIQLVPLQREMEAPMSDWFRPIPDAIDTMAFAARFQYDTIVAQVHYYKNRCQNLKAALERSKHENHELKKLNDSLANEKNQLLQYVRANHNGQQPSTVPNRNNKRPMIDSTLTNSSPRSVATPLGPSRLTLPIGQQPPLTNRQEHIHEGNLPHQETLHQPNISNQFKEQYSYQPPVTPSSGK</sequence>
<keyword evidence="2" id="KW-1185">Reference proteome</keyword>
<evidence type="ECO:0000313" key="1">
    <source>
        <dbReference type="EMBL" id="TFK76311.1"/>
    </source>
</evidence>